<dbReference type="Proteomes" id="UP000640052">
    <property type="component" value="Unassembled WGS sequence"/>
</dbReference>
<evidence type="ECO:0000256" key="2">
    <source>
        <dbReference type="ARBA" id="ARBA00022670"/>
    </source>
</evidence>
<reference evidence="7" key="1">
    <citation type="submission" date="2021-01" db="EMBL/GenBank/DDBJ databases">
        <title>Whole genome shotgun sequence of Acrocarpospora phusangensis NBRC 108782.</title>
        <authorList>
            <person name="Komaki H."/>
            <person name="Tamura T."/>
        </authorList>
    </citation>
    <scope>NUCLEOTIDE SEQUENCE</scope>
    <source>
        <strain evidence="7">NBRC 108782</strain>
    </source>
</reference>
<dbReference type="PROSITE" id="PS51892">
    <property type="entry name" value="SUBTILASE"/>
    <property type="match status" value="1"/>
</dbReference>
<keyword evidence="4 5" id="KW-0720">Serine protease</keyword>
<dbReference type="CDD" id="cd00306">
    <property type="entry name" value="Peptidases_S8_S53"/>
    <property type="match status" value="1"/>
</dbReference>
<gene>
    <name evidence="7" type="ORF">Aph01nite_33490</name>
</gene>
<dbReference type="EMBL" id="BOOA01000024">
    <property type="protein sequence ID" value="GIH25039.1"/>
    <property type="molecule type" value="Genomic_DNA"/>
</dbReference>
<comment type="similarity">
    <text evidence="1 5">Belongs to the peptidase S8 family.</text>
</comment>
<dbReference type="SUPFAM" id="SSF52743">
    <property type="entry name" value="Subtilisin-like"/>
    <property type="match status" value="1"/>
</dbReference>
<dbReference type="Pfam" id="PF00082">
    <property type="entry name" value="Peptidase_S8"/>
    <property type="match status" value="1"/>
</dbReference>
<dbReference type="PRINTS" id="PR00723">
    <property type="entry name" value="SUBTILISIN"/>
</dbReference>
<evidence type="ECO:0000259" key="6">
    <source>
        <dbReference type="Pfam" id="PF00082"/>
    </source>
</evidence>
<feature type="domain" description="Peptidase S8/S53" evidence="6">
    <location>
        <begin position="159"/>
        <end position="443"/>
    </location>
</feature>
<dbReference type="GO" id="GO:0006508">
    <property type="term" value="P:proteolysis"/>
    <property type="evidence" value="ECO:0007669"/>
    <property type="project" value="UniProtKB-KW"/>
</dbReference>
<evidence type="ECO:0000313" key="7">
    <source>
        <dbReference type="EMBL" id="GIH25039.1"/>
    </source>
</evidence>
<dbReference type="InterPro" id="IPR015500">
    <property type="entry name" value="Peptidase_S8_subtilisin-rel"/>
</dbReference>
<evidence type="ECO:0000313" key="8">
    <source>
        <dbReference type="Proteomes" id="UP000640052"/>
    </source>
</evidence>
<sequence>MRSHDTADTRFWQQLNDLNVAAKALNALPGDSCALAGPKGADDPGLGRIPAAYAYLSEHVLVHRDNVDRAIRVIRRDDASEPVHVALLPDEDRDLISVRRLFIGRRDIYHVIELLNREEDIEATPVHFISVATGNLCSADEPVPRIGPLNPPLSALPHGRGVKVVVFDTGLVDGYDRHSWLAEINGPRPIPKVDGDVLKPGAELDVDDGSILPHAGHGTFVAGVLRCVAPATTVYVSDAMKIIGAGLEDQVCLVIMRTLKAMGWPDIICLPAGTSTDHDKPLLGFSDFRRDLADHPDTLLVAAAGNDGKDEPFWPAALAESIPDMVVSVGALRADGRGRACFSNYGDWVSVYAPGERMVNAFIEGTYSYDYDARTTCRFHPHNPSYLGCPCVAPISKGEKLDLPDALAQWSGTSFATPIVTGLIAAYMTRTGKKSREAAKDLLQGRLAIPDLSGLWL</sequence>
<dbReference type="PROSITE" id="PS00138">
    <property type="entry name" value="SUBTILASE_SER"/>
    <property type="match status" value="1"/>
</dbReference>
<dbReference type="PANTHER" id="PTHR43806:SF11">
    <property type="entry name" value="CEREVISIN-RELATED"/>
    <property type="match status" value="1"/>
</dbReference>
<evidence type="ECO:0000256" key="4">
    <source>
        <dbReference type="ARBA" id="ARBA00022825"/>
    </source>
</evidence>
<evidence type="ECO:0000256" key="3">
    <source>
        <dbReference type="ARBA" id="ARBA00022801"/>
    </source>
</evidence>
<feature type="active site" description="Charge relay system" evidence="5">
    <location>
        <position position="168"/>
    </location>
</feature>
<dbReference type="InterPro" id="IPR000209">
    <property type="entry name" value="Peptidase_S8/S53_dom"/>
</dbReference>
<protein>
    <recommendedName>
        <fullName evidence="6">Peptidase S8/S53 domain-containing protein</fullName>
    </recommendedName>
</protein>
<organism evidence="7 8">
    <name type="scientific">Acrocarpospora phusangensis</name>
    <dbReference type="NCBI Taxonomy" id="1070424"/>
    <lineage>
        <taxon>Bacteria</taxon>
        <taxon>Bacillati</taxon>
        <taxon>Actinomycetota</taxon>
        <taxon>Actinomycetes</taxon>
        <taxon>Streptosporangiales</taxon>
        <taxon>Streptosporangiaceae</taxon>
        <taxon>Acrocarpospora</taxon>
    </lineage>
</organism>
<dbReference type="InterPro" id="IPR023828">
    <property type="entry name" value="Peptidase_S8_Ser-AS"/>
</dbReference>
<feature type="active site" description="Charge relay system" evidence="5">
    <location>
        <position position="217"/>
    </location>
</feature>
<evidence type="ECO:0000256" key="1">
    <source>
        <dbReference type="ARBA" id="ARBA00011073"/>
    </source>
</evidence>
<accession>A0A919UKH7</accession>
<keyword evidence="8" id="KW-1185">Reference proteome</keyword>
<dbReference type="PANTHER" id="PTHR43806">
    <property type="entry name" value="PEPTIDASE S8"/>
    <property type="match status" value="1"/>
</dbReference>
<keyword evidence="3 5" id="KW-0378">Hydrolase</keyword>
<name>A0A919UKH7_9ACTN</name>
<comment type="caution">
    <text evidence="7">The sequence shown here is derived from an EMBL/GenBank/DDBJ whole genome shotgun (WGS) entry which is preliminary data.</text>
</comment>
<dbReference type="GO" id="GO:0005615">
    <property type="term" value="C:extracellular space"/>
    <property type="evidence" value="ECO:0007669"/>
    <property type="project" value="TreeGrafter"/>
</dbReference>
<evidence type="ECO:0000256" key="5">
    <source>
        <dbReference type="PROSITE-ProRule" id="PRU01240"/>
    </source>
</evidence>
<proteinExistence type="inferred from homology"/>
<keyword evidence="2 5" id="KW-0645">Protease</keyword>
<dbReference type="InterPro" id="IPR036852">
    <property type="entry name" value="Peptidase_S8/S53_dom_sf"/>
</dbReference>
<dbReference type="AlphaFoldDB" id="A0A919UKH7"/>
<dbReference type="Gene3D" id="3.40.50.200">
    <property type="entry name" value="Peptidase S8/S53 domain"/>
    <property type="match status" value="1"/>
</dbReference>
<feature type="active site" description="Charge relay system" evidence="5">
    <location>
        <position position="414"/>
    </location>
</feature>
<dbReference type="InterPro" id="IPR050131">
    <property type="entry name" value="Peptidase_S8_subtilisin-like"/>
</dbReference>
<dbReference type="GO" id="GO:0004252">
    <property type="term" value="F:serine-type endopeptidase activity"/>
    <property type="evidence" value="ECO:0007669"/>
    <property type="project" value="UniProtKB-UniRule"/>
</dbReference>
<dbReference type="RefSeq" id="WP_204041770.1">
    <property type="nucleotide sequence ID" value="NZ_BOOA01000024.1"/>
</dbReference>